<keyword evidence="14" id="KW-1185">Reference proteome</keyword>
<dbReference type="AlphaFoldDB" id="A0A2P6FH20"/>
<dbReference type="GO" id="GO:0001164">
    <property type="term" value="F:RNA polymerase I core promoter sequence-specific DNA binding"/>
    <property type="evidence" value="ECO:0007669"/>
    <property type="project" value="InterPro"/>
</dbReference>
<evidence type="ECO:0000259" key="11">
    <source>
        <dbReference type="Pfam" id="PF20644"/>
    </source>
</evidence>
<dbReference type="GO" id="GO:0008270">
    <property type="term" value="F:zinc ion binding"/>
    <property type="evidence" value="ECO:0007669"/>
    <property type="project" value="UniProtKB-KW"/>
</dbReference>
<evidence type="ECO:0000256" key="10">
    <source>
        <dbReference type="SAM" id="MobiDB-lite"/>
    </source>
</evidence>
<sequence length="524" mass="59608">MDSSIDFHKFSKGETCTTTGCRSRYYYIQDGKRVCKSHGHVQEGFTQVAADEDDFNTEGRKTRKRRKEAAATGIVYDGIEAIKLYAQCWQVVLRKQAMWLISARGMPPELETVIRDLWAVRIRNIRGIGEDERGARDGYGFSSTSEGETEGEDDGVGMEMSRRHRKIAREKGLPKLIESLALCYMAILLLRLPVSVGDLQKWAEQHEIPYFRVIRDIPADMKSHLPPKYYSALETRSSLRRGRLQQCIGELMVNFTTNFNILFPPLNTPLIIFRFVKDLCLPLEIYGSCCHLAEALGIRFQYPKTLSRHKLSEYPELQVAALVVISTKLLQPFDNMIRTPESLKDPSALRVDWDGWSGMAAEGGDATPGQEAKVTEADVFNMSGDMLDRYLDWYNQTWSGERDSKVSQQILDLFPIEDSPNLLGTNQEIAMSVSERLGRVQSRLKVQKPISTNDEQYVATINRPGAFYKRWQRDGDLSENERAFVAKTAENAGTTVDILIRTVYSLEQRLHDIASGEERLEVEH</sequence>
<evidence type="ECO:0000256" key="6">
    <source>
        <dbReference type="ARBA" id="ARBA00023015"/>
    </source>
</evidence>
<protein>
    <submittedName>
        <fullName evidence="13">Pol I core factor CF</fullName>
    </submittedName>
</protein>
<evidence type="ECO:0000256" key="5">
    <source>
        <dbReference type="ARBA" id="ARBA00022833"/>
    </source>
</evidence>
<reference evidence="14" key="2">
    <citation type="journal article" date="2018" name="Nat. Commun.">
        <title>Extreme sensitivity to ultraviolet light in the fungal pathogen causing white-nose syndrome of bats.</title>
        <authorList>
            <person name="Palmer J.M."/>
            <person name="Drees K.P."/>
            <person name="Foster J.T."/>
            <person name="Lindner D.L."/>
        </authorList>
    </citation>
    <scope>NUCLEOTIDE SEQUENCE [LARGE SCALE GENOMIC DNA]</scope>
    <source>
        <strain evidence="14">UAMH 10579</strain>
    </source>
</reference>
<feature type="domain" description="Rrn7/TAF1B N-terminal cyclin" evidence="11">
    <location>
        <begin position="90"/>
        <end position="218"/>
    </location>
</feature>
<feature type="domain" description="Rrn7/TAF1B C-terminal cyclin" evidence="12">
    <location>
        <begin position="241"/>
        <end position="398"/>
    </location>
</feature>
<dbReference type="PANTHER" id="PTHR31576:SF2">
    <property type="entry name" value="TATA BOX-BINDING PROTEIN-ASSOCIATED FACTOR RNA POLYMERASE I SUBUNIT B"/>
    <property type="match status" value="1"/>
</dbReference>
<comment type="subcellular location">
    <subcellularLocation>
        <location evidence="1">Nucleus</location>
        <location evidence="1">Nucleolus</location>
    </subcellularLocation>
</comment>
<evidence type="ECO:0000256" key="8">
    <source>
        <dbReference type="ARBA" id="ARBA00023163"/>
    </source>
</evidence>
<keyword evidence="3" id="KW-0479">Metal-binding</keyword>
<dbReference type="GO" id="GO:0070860">
    <property type="term" value="C:RNA polymerase I core factor complex"/>
    <property type="evidence" value="ECO:0007669"/>
    <property type="project" value="InterPro"/>
</dbReference>
<evidence type="ECO:0000256" key="4">
    <source>
        <dbReference type="ARBA" id="ARBA00022771"/>
    </source>
</evidence>
<evidence type="ECO:0000313" key="13">
    <source>
        <dbReference type="EMBL" id="PQM43936.1"/>
    </source>
</evidence>
<dbReference type="InterPro" id="IPR048540">
    <property type="entry name" value="Rrn7_cyclin_N"/>
</dbReference>
<dbReference type="Pfam" id="PF20644">
    <property type="entry name" value="Rrn7_cyclin_N"/>
    <property type="match status" value="1"/>
</dbReference>
<keyword evidence="8" id="KW-0804">Transcription</keyword>
<evidence type="ECO:0000259" key="12">
    <source>
        <dbReference type="Pfam" id="PF20645"/>
    </source>
</evidence>
<feature type="compositionally biased region" description="Acidic residues" evidence="10">
    <location>
        <begin position="147"/>
        <end position="156"/>
    </location>
</feature>
<accession>A0A2P6FH20</accession>
<name>A0A2P6FH20_9PEZI</name>
<evidence type="ECO:0000256" key="2">
    <source>
        <dbReference type="ARBA" id="ARBA00006899"/>
    </source>
</evidence>
<reference evidence="13 14" key="1">
    <citation type="submission" date="2016-03" db="EMBL/GenBank/DDBJ databases">
        <title>Comparative genomics of Pseudogymnoascus destructans, the fungus causing white-nose syndrome of bats.</title>
        <authorList>
            <person name="Palmer J.M."/>
            <person name="Drees K.P."/>
            <person name="Foster J.T."/>
            <person name="Lindner D.L."/>
        </authorList>
    </citation>
    <scope>NUCLEOTIDE SEQUENCE [LARGE SCALE GENOMIC DNA]</scope>
    <source>
        <strain evidence="13 14">UAMH 10579</strain>
    </source>
</reference>
<dbReference type="STRING" id="342668.A0A2P6FH20"/>
<keyword evidence="4" id="KW-0863">Zinc-finger</keyword>
<organism evidence="13 14">
    <name type="scientific">Pseudogymnoascus verrucosus</name>
    <dbReference type="NCBI Taxonomy" id="342668"/>
    <lineage>
        <taxon>Eukaryota</taxon>
        <taxon>Fungi</taxon>
        <taxon>Dikarya</taxon>
        <taxon>Ascomycota</taxon>
        <taxon>Pezizomycotina</taxon>
        <taxon>Leotiomycetes</taxon>
        <taxon>Thelebolales</taxon>
        <taxon>Thelebolaceae</taxon>
        <taxon>Pseudogymnoascus</taxon>
    </lineage>
</organism>
<dbReference type="InterPro" id="IPR033599">
    <property type="entry name" value="TAF1B/Rrn7"/>
</dbReference>
<keyword evidence="6" id="KW-0805">Transcription regulation</keyword>
<dbReference type="GeneID" id="84234378"/>
<comment type="similarity">
    <text evidence="2">Belongs to the RRN7/TAF1B family.</text>
</comment>
<keyword evidence="7" id="KW-0238">DNA-binding</keyword>
<keyword evidence="9" id="KW-0539">Nucleus</keyword>
<evidence type="ECO:0000256" key="1">
    <source>
        <dbReference type="ARBA" id="ARBA00004604"/>
    </source>
</evidence>
<dbReference type="Pfam" id="PF20645">
    <property type="entry name" value="Rrn7_cyclin_C"/>
    <property type="match status" value="1"/>
</dbReference>
<evidence type="ECO:0000256" key="9">
    <source>
        <dbReference type="ARBA" id="ARBA00023242"/>
    </source>
</evidence>
<dbReference type="GO" id="GO:0042790">
    <property type="term" value="P:nucleolar large rRNA transcription by RNA polymerase I"/>
    <property type="evidence" value="ECO:0007669"/>
    <property type="project" value="TreeGrafter"/>
</dbReference>
<evidence type="ECO:0000256" key="7">
    <source>
        <dbReference type="ARBA" id="ARBA00023125"/>
    </source>
</evidence>
<evidence type="ECO:0000313" key="14">
    <source>
        <dbReference type="Proteomes" id="UP000091956"/>
    </source>
</evidence>
<dbReference type="RefSeq" id="XP_059320265.1">
    <property type="nucleotide sequence ID" value="XM_059464282.1"/>
</dbReference>
<dbReference type="EMBL" id="KV460266">
    <property type="protein sequence ID" value="PQM43936.1"/>
    <property type="molecule type" value="Genomic_DNA"/>
</dbReference>
<keyword evidence="5" id="KW-0862">Zinc</keyword>
<evidence type="ECO:0000256" key="3">
    <source>
        <dbReference type="ARBA" id="ARBA00022723"/>
    </source>
</evidence>
<proteinExistence type="inferred from homology"/>
<dbReference type="Proteomes" id="UP000091956">
    <property type="component" value="Unassembled WGS sequence"/>
</dbReference>
<dbReference type="InterPro" id="IPR048538">
    <property type="entry name" value="Rrn7_cyclin_C"/>
</dbReference>
<dbReference type="PANTHER" id="PTHR31576">
    <property type="entry name" value="TATA BOX-BINDING PROTEIN-ASSOCIATED FACTOR RNA POLYMERASE I SUBUNIT B"/>
    <property type="match status" value="1"/>
</dbReference>
<feature type="region of interest" description="Disordered" evidence="10">
    <location>
        <begin position="136"/>
        <end position="160"/>
    </location>
</feature>
<gene>
    <name evidence="13" type="primary">RRN7</name>
    <name evidence="13" type="ORF">VE01_10832</name>
</gene>